<evidence type="ECO:0000313" key="3">
    <source>
        <dbReference type="EMBL" id="ERF61370.1"/>
    </source>
</evidence>
<reference evidence="5 6" key="1">
    <citation type="submission" date="2013-08" db="EMBL/GenBank/DDBJ databases">
        <authorList>
            <person name="Durkin A.S."/>
            <person name="Haft D.R."/>
            <person name="McCorrison J."/>
            <person name="Torralba M."/>
            <person name="Gillis M."/>
            <person name="Haft D.H."/>
            <person name="Methe B."/>
            <person name="Sutton G."/>
            <person name="Nelson K.E."/>
        </authorList>
    </citation>
    <scope>NUCLEOTIDE SEQUENCE [LARGE SCALE GENOMIC DNA]</scope>
    <source>
        <strain evidence="4 6">ATCC 35536</strain>
        <strain evidence="3 5">VPI DR56BR1116</strain>
    </source>
</reference>
<dbReference type="EMBL" id="AVQI01000020">
    <property type="protein sequence ID" value="ERK04531.1"/>
    <property type="molecule type" value="Genomic_DNA"/>
</dbReference>
<gene>
    <name evidence="4" type="ORF">HMPREF0860_0765</name>
    <name evidence="3" type="ORF">HMPREF1325_2191</name>
</gene>
<evidence type="ECO:0000256" key="2">
    <source>
        <dbReference type="SAM" id="SignalP"/>
    </source>
</evidence>
<dbReference type="STRING" id="1125725.HMPREF1325_2191"/>
<dbReference type="PATRIC" id="fig|1125725.3.peg.638"/>
<organism evidence="3 5">
    <name type="scientific">Treponema socranskii subsp. socranskii VPI DR56BR1116 = ATCC 35536</name>
    <dbReference type="NCBI Taxonomy" id="1125725"/>
    <lineage>
        <taxon>Bacteria</taxon>
        <taxon>Pseudomonadati</taxon>
        <taxon>Spirochaetota</taxon>
        <taxon>Spirochaetia</taxon>
        <taxon>Spirochaetales</taxon>
        <taxon>Treponemataceae</taxon>
        <taxon>Treponema</taxon>
    </lineage>
</organism>
<dbReference type="PROSITE" id="PS51257">
    <property type="entry name" value="PROKAR_LIPOPROTEIN"/>
    <property type="match status" value="1"/>
</dbReference>
<protein>
    <submittedName>
        <fullName evidence="3">ABC transporter, substrate-binding protein, family 7</fullName>
    </submittedName>
</protein>
<dbReference type="GO" id="GO:0055085">
    <property type="term" value="P:transmembrane transport"/>
    <property type="evidence" value="ECO:0007669"/>
    <property type="project" value="InterPro"/>
</dbReference>
<dbReference type="NCBIfam" id="NF037995">
    <property type="entry name" value="TRAP_S1"/>
    <property type="match status" value="1"/>
</dbReference>
<comment type="caution">
    <text evidence="3">The sequence shown here is derived from an EMBL/GenBank/DDBJ whole genome shotgun (WGS) entry which is preliminary data.</text>
</comment>
<dbReference type="EMBL" id="AUZJ01000013">
    <property type="protein sequence ID" value="ERF61370.1"/>
    <property type="molecule type" value="Genomic_DNA"/>
</dbReference>
<feature type="signal peptide" evidence="2">
    <location>
        <begin position="1"/>
        <end position="29"/>
    </location>
</feature>
<dbReference type="RefSeq" id="WP_021329672.1">
    <property type="nucleotide sequence ID" value="NZ_AUZJ01000013.1"/>
</dbReference>
<keyword evidence="6" id="KW-1185">Reference proteome</keyword>
<evidence type="ECO:0000313" key="5">
    <source>
        <dbReference type="Proteomes" id="UP000016412"/>
    </source>
</evidence>
<dbReference type="Proteomes" id="UP000016412">
    <property type="component" value="Unassembled WGS sequence"/>
</dbReference>
<dbReference type="InterPro" id="IPR018389">
    <property type="entry name" value="DctP_fam"/>
</dbReference>
<dbReference type="PANTHER" id="PTHR33376:SF3">
    <property type="entry name" value="C4-DICARBOXYLATE-BINDING PROTEIN"/>
    <property type="match status" value="1"/>
</dbReference>
<dbReference type="InterPro" id="IPR038404">
    <property type="entry name" value="TRAP_DctP_sf"/>
</dbReference>
<dbReference type="OrthoDB" id="89872at2"/>
<accession>U1GTV1</accession>
<dbReference type="PANTHER" id="PTHR33376">
    <property type="match status" value="1"/>
</dbReference>
<feature type="chain" id="PRO_5004612082" evidence="2">
    <location>
        <begin position="30"/>
        <end position="340"/>
    </location>
</feature>
<dbReference type="CDD" id="cd13669">
    <property type="entry name" value="PBP2_TRAP_TM0322_like"/>
    <property type="match status" value="1"/>
</dbReference>
<dbReference type="Pfam" id="PF03480">
    <property type="entry name" value="DctP"/>
    <property type="match status" value="1"/>
</dbReference>
<dbReference type="Proteomes" id="UP000016646">
    <property type="component" value="Unassembled WGS sequence"/>
</dbReference>
<sequence>MKQRIKRTAWFSTLIAVLFLAFGCSKKNAGGQGAAKHVFKLSNVFTNEQPLNVTLREVADNINKRTNGAIEIQIYPNGEIATYKDGIEQVRAGAYFISNEDPSYMADYVPDYNALVGPMLYNNMEEYTAICHSDFANDLNKKAEENGMKVLALDYGFGFRHICANKPVRNPKELSGMKLRVPKSNLWIETLSAMGANPIPMAWSEVYSAVQQSVVVGLETSISDIADNQMGAIIKDISLTGHFCGTTCCVMSKKIWDSLTPEQQKIMEEEFLEGAKRNNERVALQEIKDRENLGKEGVKFHEVEKDEFRVLTKKVFENNKNLTPGVYDTIQAELAKIRNK</sequence>
<evidence type="ECO:0000313" key="4">
    <source>
        <dbReference type="EMBL" id="ERK04531.1"/>
    </source>
</evidence>
<proteinExistence type="predicted"/>
<evidence type="ECO:0000313" key="6">
    <source>
        <dbReference type="Proteomes" id="UP000016646"/>
    </source>
</evidence>
<keyword evidence="1 2" id="KW-0732">Signal</keyword>
<evidence type="ECO:0000256" key="1">
    <source>
        <dbReference type="ARBA" id="ARBA00022729"/>
    </source>
</evidence>
<dbReference type="Gene3D" id="3.40.190.170">
    <property type="entry name" value="Bacterial extracellular solute-binding protein, family 7"/>
    <property type="match status" value="1"/>
</dbReference>
<name>U1GTV1_TRESO</name>
<dbReference type="AlphaFoldDB" id="U1GTV1"/>
<dbReference type="eggNOG" id="COG1638">
    <property type="taxonomic scope" value="Bacteria"/>
</dbReference>